<proteinExistence type="predicted"/>
<protein>
    <submittedName>
        <fullName evidence="1">Uncharacterized protein</fullName>
    </submittedName>
</protein>
<dbReference type="AlphaFoldDB" id="A0A2U9B3I4"/>
<evidence type="ECO:0000313" key="1">
    <source>
        <dbReference type="EMBL" id="AWO98480.1"/>
    </source>
</evidence>
<gene>
    <name evidence="1" type="ORF">SMAX5B_008413</name>
</gene>
<accession>A0A2U9B3I4</accession>
<dbReference type="Proteomes" id="UP000246464">
    <property type="component" value="Chromosome 3"/>
</dbReference>
<organism evidence="1 2">
    <name type="scientific">Scophthalmus maximus</name>
    <name type="common">Turbot</name>
    <name type="synonym">Psetta maxima</name>
    <dbReference type="NCBI Taxonomy" id="52904"/>
    <lineage>
        <taxon>Eukaryota</taxon>
        <taxon>Metazoa</taxon>
        <taxon>Chordata</taxon>
        <taxon>Craniata</taxon>
        <taxon>Vertebrata</taxon>
        <taxon>Euteleostomi</taxon>
        <taxon>Actinopterygii</taxon>
        <taxon>Neopterygii</taxon>
        <taxon>Teleostei</taxon>
        <taxon>Neoteleostei</taxon>
        <taxon>Acanthomorphata</taxon>
        <taxon>Carangaria</taxon>
        <taxon>Pleuronectiformes</taxon>
        <taxon>Pleuronectoidei</taxon>
        <taxon>Scophthalmidae</taxon>
        <taxon>Scophthalmus</taxon>
    </lineage>
</organism>
<dbReference type="EMBL" id="CP026245">
    <property type="protein sequence ID" value="AWO98480.1"/>
    <property type="molecule type" value="Genomic_DNA"/>
</dbReference>
<keyword evidence="2" id="KW-1185">Reference proteome</keyword>
<reference evidence="1 2" key="1">
    <citation type="submission" date="2017-12" db="EMBL/GenBank/DDBJ databases">
        <title>Integrating genomic resources of turbot (Scophthalmus maximus) in depth evaluation of genetic and physical mapping variation across individuals.</title>
        <authorList>
            <person name="Martinez P."/>
        </authorList>
    </citation>
    <scope>NUCLEOTIDE SEQUENCE [LARGE SCALE GENOMIC DNA]</scope>
</reference>
<name>A0A2U9B3I4_SCOMX</name>
<sequence>MLYLLRVTNESSTEVLITEVCSDEQQKDSHVTLLLLLFSSTVDTFNLQSIVVCPPRPFTLTGHRDSPVNMEALTPRTALPGNLSTIHPGATVCSPICSN</sequence>
<evidence type="ECO:0000313" key="2">
    <source>
        <dbReference type="Proteomes" id="UP000246464"/>
    </source>
</evidence>